<evidence type="ECO:0000313" key="5">
    <source>
        <dbReference type="EMBL" id="AQS35912.1"/>
    </source>
</evidence>
<evidence type="ECO:0000256" key="2">
    <source>
        <dbReference type="ARBA" id="ARBA00022806"/>
    </source>
</evidence>
<dbReference type="Proteomes" id="UP000189545">
    <property type="component" value="Chromosome"/>
</dbReference>
<dbReference type="CDD" id="cd18793">
    <property type="entry name" value="SF2_C_SNF"/>
    <property type="match status" value="1"/>
</dbReference>
<dbReference type="STRING" id="225848.Sps_00718"/>
<dbReference type="PROSITE" id="PS51194">
    <property type="entry name" value="HELICASE_CTER"/>
    <property type="match status" value="1"/>
</dbReference>
<gene>
    <name evidence="5" type="ORF">Sps_00718</name>
</gene>
<reference evidence="5 6" key="1">
    <citation type="submission" date="2016-03" db="EMBL/GenBank/DDBJ databases">
        <title>Complete genome sequence of Shewanella psychrophila WP2, a deep sea bacterium isolated from west Pacific sediment.</title>
        <authorList>
            <person name="Xu G."/>
            <person name="Jian H."/>
        </authorList>
    </citation>
    <scope>NUCLEOTIDE SEQUENCE [LARGE SCALE GENOMIC DNA]</scope>
    <source>
        <strain evidence="5 6">WP2</strain>
    </source>
</reference>
<evidence type="ECO:0000256" key="1">
    <source>
        <dbReference type="ARBA" id="ARBA00022801"/>
    </source>
</evidence>
<dbReference type="SMART" id="SM00487">
    <property type="entry name" value="DEXDc"/>
    <property type="match status" value="1"/>
</dbReference>
<dbReference type="EC" id="2.7.11.1" evidence="5"/>
<dbReference type="CDD" id="cd18012">
    <property type="entry name" value="DEXQc_arch_SWI2_SNF2"/>
    <property type="match status" value="1"/>
</dbReference>
<dbReference type="Gene3D" id="3.40.50.300">
    <property type="entry name" value="P-loop containing nucleotide triphosphate hydrolases"/>
    <property type="match status" value="1"/>
</dbReference>
<dbReference type="GO" id="GO:0004674">
    <property type="term" value="F:protein serine/threonine kinase activity"/>
    <property type="evidence" value="ECO:0007669"/>
    <property type="project" value="UniProtKB-EC"/>
</dbReference>
<keyword evidence="1" id="KW-0378">Hydrolase</keyword>
<evidence type="ECO:0000259" key="4">
    <source>
        <dbReference type="PROSITE" id="PS51194"/>
    </source>
</evidence>
<dbReference type="InterPro" id="IPR014001">
    <property type="entry name" value="Helicase_ATP-bd"/>
</dbReference>
<dbReference type="InterPro" id="IPR027417">
    <property type="entry name" value="P-loop_NTPase"/>
</dbReference>
<evidence type="ECO:0000259" key="3">
    <source>
        <dbReference type="PROSITE" id="PS51192"/>
    </source>
</evidence>
<dbReference type="SUPFAM" id="SSF52540">
    <property type="entry name" value="P-loop containing nucleoside triphosphate hydrolases"/>
    <property type="match status" value="2"/>
</dbReference>
<keyword evidence="5" id="KW-0808">Transferase</keyword>
<dbReference type="InterPro" id="IPR000330">
    <property type="entry name" value="SNF2_N"/>
</dbReference>
<dbReference type="InterPro" id="IPR001650">
    <property type="entry name" value="Helicase_C-like"/>
</dbReference>
<dbReference type="GO" id="GO:0016787">
    <property type="term" value="F:hydrolase activity"/>
    <property type="evidence" value="ECO:0007669"/>
    <property type="project" value="UniProtKB-KW"/>
</dbReference>
<dbReference type="KEGG" id="spsw:Sps_00718"/>
<feature type="domain" description="Helicase C-terminal" evidence="4">
    <location>
        <begin position="941"/>
        <end position="1096"/>
    </location>
</feature>
<dbReference type="SMART" id="SM00490">
    <property type="entry name" value="HELICc"/>
    <property type="match status" value="1"/>
</dbReference>
<feature type="domain" description="Helicase ATP-binding" evidence="3">
    <location>
        <begin position="618"/>
        <end position="778"/>
    </location>
</feature>
<accession>A0A1S6HK72</accession>
<name>A0A1S6HK72_9GAMM</name>
<keyword evidence="2 5" id="KW-0067">ATP-binding</keyword>
<dbReference type="PROSITE" id="PS51192">
    <property type="entry name" value="HELICASE_ATP_BIND_1"/>
    <property type="match status" value="1"/>
</dbReference>
<dbReference type="InterPro" id="IPR049730">
    <property type="entry name" value="SNF2/RAD54-like_C"/>
</dbReference>
<dbReference type="AlphaFoldDB" id="A0A1S6HK72"/>
<dbReference type="EMBL" id="CP014782">
    <property type="protein sequence ID" value="AQS35912.1"/>
    <property type="molecule type" value="Genomic_DNA"/>
</dbReference>
<dbReference type="GO" id="GO:0004386">
    <property type="term" value="F:helicase activity"/>
    <property type="evidence" value="ECO:0007669"/>
    <property type="project" value="UniProtKB-KW"/>
</dbReference>
<dbReference type="Gene3D" id="3.40.50.10810">
    <property type="entry name" value="Tandem AAA-ATPase domain"/>
    <property type="match status" value="1"/>
</dbReference>
<dbReference type="InterPro" id="IPR038718">
    <property type="entry name" value="SNF2-like_sf"/>
</dbReference>
<keyword evidence="6" id="KW-1185">Reference proteome</keyword>
<dbReference type="GO" id="GO:0005524">
    <property type="term" value="F:ATP binding"/>
    <property type="evidence" value="ECO:0007669"/>
    <property type="project" value="InterPro"/>
</dbReference>
<keyword evidence="2 5" id="KW-0347">Helicase</keyword>
<dbReference type="RefSeq" id="WP_237157981.1">
    <property type="nucleotide sequence ID" value="NZ_CP014782.1"/>
</dbReference>
<dbReference type="Pfam" id="PF00271">
    <property type="entry name" value="Helicase_C"/>
    <property type="match status" value="1"/>
</dbReference>
<organism evidence="5 6">
    <name type="scientific">Shewanella psychrophila</name>
    <dbReference type="NCBI Taxonomy" id="225848"/>
    <lineage>
        <taxon>Bacteria</taxon>
        <taxon>Pseudomonadati</taxon>
        <taxon>Pseudomonadota</taxon>
        <taxon>Gammaproteobacteria</taxon>
        <taxon>Alteromonadales</taxon>
        <taxon>Shewanellaceae</taxon>
        <taxon>Shewanella</taxon>
    </lineage>
</organism>
<evidence type="ECO:0000313" key="6">
    <source>
        <dbReference type="Proteomes" id="UP000189545"/>
    </source>
</evidence>
<keyword evidence="2 5" id="KW-0547">Nucleotide-binding</keyword>
<proteinExistence type="predicted"/>
<protein>
    <submittedName>
        <fullName evidence="5">Helicase family protein</fullName>
        <ecNumber evidence="5">2.7.11.1</ecNumber>
    </submittedName>
</protein>
<dbReference type="Pfam" id="PF00176">
    <property type="entry name" value="SNF2-rel_dom"/>
    <property type="match status" value="1"/>
</dbReference>
<dbReference type="PANTHER" id="PTHR10799">
    <property type="entry name" value="SNF2/RAD54 HELICASE FAMILY"/>
    <property type="match status" value="1"/>
</dbReference>
<sequence>MTQLENFFSQSVIFDGMQVLLDMPQVDFDYSGPVLSAQFRTTKELSRVIKDFDVSDVNQSIVTATLDWSAGPVIASGNTGCSQCGESLLPCIHLAAIAIDYLARQDPIIPYPSEKKRADTALRLLRTELNQRYDPYPNMARHRVVYLLSARDGALHLRVHKGYVSKKGKYSTKTDLGFEVLGRSSLPKFVTQTDLYLLHRLKELAQVLDDETRDAQQETLSLGLGDTCDSEFLYYLVSTQRCFWQHCEQAPLKVEQHYLGDFVEPGAFHQVASGQYLDLASMSLVLSELPSSLSKISDKQCTEYLQQVADDDREWQPTLKVYRKGIEFPWDELSHLDIQIASFTLISDNLECGLTDIFDLANESPHLLKLASELSIQLSDFPLLSSGFEPIVWHQFLLGDRQLPEMLSQQMLAIRCLMLAGWTIDFQLINRFSLVQVQTWYGEVSHQAANKQWFDLELGVEVDGKKINLLPYLVKAIRQGLLQNLSDTETVLMELDSGQRLSLPADRVKHILTVLVELYERKPLSVDETLTMSMNQLTRIAELADRDKINKKEWHWQGSQWLQNKAQQLYAYLDMSIGDQDSAGRKVKAKQIDFFVPPPVGLNAELREYQQLGLNWLQFLKEHEFCGILADDMGLGKTIQTLSSILLDKEAGKLSRPCLVVAPTSLLANWQHEAKTFAPELRVLLWSGPKRHSLQDEIDSCDLFITSYGTLQQDAEFLAKQHFHLVILDEAQTIKNVRSRISRVVASLSATHRLCLTGTPLENHLGELWSLFNFLMPGFLGTYAQFQRHYQVPIEKEQDDERRRALVQRIAPFMLRRLKSEVARELPDKTVINEYINLTETQGDLYETIRLTMSEEMRKAVSVSGVKRNRLAISNALLKLRQVCCHPDLLKLDHIEQSDLVGAEIDTGSVTSEFNGLDKQDATNGLPLLDGVSRLDTRSGKLNWLADKLPGMLEEGRRVLIFSSFTSMLSLIGEHLEKLGISFVELTGKSRDRGALVERFQQREVPIFLISLKAGGAGLNLTAADVVIHTDPWWNPAAEQQASDRAHRIGQEKSVFVYKLICKDTVEERIQLLQESKQNLAQSIYQQESLAVSEMTGDDWLELLKPIDLDD</sequence>